<evidence type="ECO:0000313" key="5">
    <source>
        <dbReference type="Proteomes" id="UP001549291"/>
    </source>
</evidence>
<dbReference type="PANTHER" id="PTHR40260">
    <property type="entry name" value="BLR8190 PROTEIN"/>
    <property type="match status" value="1"/>
</dbReference>
<dbReference type="GO" id="GO:0016491">
    <property type="term" value="F:oxidoreductase activity"/>
    <property type="evidence" value="ECO:0007669"/>
    <property type="project" value="InterPro"/>
</dbReference>
<comment type="caution">
    <text evidence="2">The sequence shown here is derived from an EMBL/GenBank/DDBJ whole genome shotgun (WGS) entry which is preliminary data.</text>
</comment>
<evidence type="ECO:0000313" key="2">
    <source>
        <dbReference type="EMBL" id="KGT77126.1"/>
    </source>
</evidence>
<gene>
    <name evidence="3" type="ORF">ABIF63_001619</name>
    <name evidence="2" type="ORF">MA20_21130</name>
</gene>
<evidence type="ECO:0000259" key="1">
    <source>
        <dbReference type="Pfam" id="PF07110"/>
    </source>
</evidence>
<dbReference type="KEGG" id="bjp:RN69_06540"/>
<dbReference type="AlphaFoldDB" id="A0A0A3XVF3"/>
<organism evidence="2 4">
    <name type="scientific">Bradyrhizobium japonicum</name>
    <dbReference type="NCBI Taxonomy" id="375"/>
    <lineage>
        <taxon>Bacteria</taxon>
        <taxon>Pseudomonadati</taxon>
        <taxon>Pseudomonadota</taxon>
        <taxon>Alphaproteobacteria</taxon>
        <taxon>Hyphomicrobiales</taxon>
        <taxon>Nitrobacteraceae</taxon>
        <taxon>Bradyrhizobium</taxon>
    </lineage>
</organism>
<dbReference type="NCBIfam" id="TIGR02118">
    <property type="entry name" value="EthD family reductase"/>
    <property type="match status" value="1"/>
</dbReference>
<feature type="domain" description="EthD" evidence="1">
    <location>
        <begin position="11"/>
        <end position="89"/>
    </location>
</feature>
<dbReference type="SUPFAM" id="SSF54909">
    <property type="entry name" value="Dimeric alpha+beta barrel"/>
    <property type="match status" value="1"/>
</dbReference>
<dbReference type="InterPro" id="IPR009799">
    <property type="entry name" value="EthD_dom"/>
</dbReference>
<evidence type="ECO:0000313" key="3">
    <source>
        <dbReference type="EMBL" id="MET4717513.1"/>
    </source>
</evidence>
<dbReference type="RefSeq" id="WP_014491490.1">
    <property type="nucleotide sequence ID" value="NZ_BJNK01000014.1"/>
</dbReference>
<dbReference type="Proteomes" id="UP000030377">
    <property type="component" value="Unassembled WGS sequence"/>
</dbReference>
<evidence type="ECO:0000313" key="4">
    <source>
        <dbReference type="Proteomes" id="UP000030377"/>
    </source>
</evidence>
<dbReference type="InterPro" id="IPR011008">
    <property type="entry name" value="Dimeric_a/b-barrel"/>
</dbReference>
<dbReference type="Pfam" id="PF07110">
    <property type="entry name" value="EthD"/>
    <property type="match status" value="1"/>
</dbReference>
<dbReference type="Proteomes" id="UP001549291">
    <property type="component" value="Unassembled WGS sequence"/>
</dbReference>
<protein>
    <submittedName>
        <fullName evidence="2">EthD like-protein</fullName>
    </submittedName>
    <submittedName>
        <fullName evidence="3">Uncharacterized protein (TIGR02118 family)</fullName>
    </submittedName>
</protein>
<dbReference type="PANTHER" id="PTHR40260:SF2">
    <property type="entry name" value="BLR8190 PROTEIN"/>
    <property type="match status" value="1"/>
</dbReference>
<accession>A0A0A3XVF3</accession>
<dbReference type="PATRIC" id="fig|375.37.peg.1610"/>
<name>A0A0A3XVF3_BRAJP</name>
<reference evidence="2 4" key="1">
    <citation type="submission" date="2014-09" db="EMBL/GenBank/DDBJ databases">
        <title>Draft genome of Bradyrhizobium japonicum Is-34.</title>
        <authorList>
            <person name="Tsurumaru H."/>
            <person name="Yamakawa T."/>
            <person name="Hashimoto S."/>
            <person name="Okizaki K."/>
            <person name="Kanesaki Y."/>
            <person name="Yoshikawa H."/>
            <person name="Yajima S."/>
        </authorList>
    </citation>
    <scope>NUCLEOTIDE SEQUENCE [LARGE SCALE GENOMIC DNA]</scope>
    <source>
        <strain evidence="2 4">Is-34</strain>
    </source>
</reference>
<dbReference type="GeneID" id="64073607"/>
<reference evidence="3 5" key="2">
    <citation type="submission" date="2024-06" db="EMBL/GenBank/DDBJ databases">
        <title>Genomic Encyclopedia of Type Strains, Phase V (KMG-V): Genome sequencing to study the core and pangenomes of soil and plant-associated prokaryotes.</title>
        <authorList>
            <person name="Whitman W."/>
        </authorList>
    </citation>
    <scope>NUCLEOTIDE SEQUENCE [LARGE SCALE GENOMIC DNA]</scope>
    <source>
        <strain evidence="3 5">USDA 160</strain>
    </source>
</reference>
<dbReference type="EMBL" id="JBEPTQ010000002">
    <property type="protein sequence ID" value="MET4717513.1"/>
    <property type="molecule type" value="Genomic_DNA"/>
</dbReference>
<dbReference type="STRING" id="375.BKD09_RS06445"/>
<dbReference type="EMBL" id="JRPN01000018">
    <property type="protein sequence ID" value="KGT77126.1"/>
    <property type="molecule type" value="Genomic_DNA"/>
</dbReference>
<keyword evidence="5" id="KW-1185">Reference proteome</keyword>
<proteinExistence type="predicted"/>
<sequence length="102" mass="10486">MAELVVLYKTPKDAAAFDKHYAETHIPLAKKLPGLKKYAVSTGTVGSPAGPSGVHLVAILSFDSVADIQKAFGSEAGKAAAGDVPKFASGGADLLIFDTKEV</sequence>
<dbReference type="Gene3D" id="3.30.70.100">
    <property type="match status" value="1"/>
</dbReference>